<accession>A0A9P7YSF4</accession>
<sequence length="199" mass="20990">MKDVISPRVYSHSLYFKTTFSSCAGMPTCHNSPSYHQSGPSLVDAAPVVTLGAAGAVMFGKTTPTEFASSTEEPPTADRHDSPRTPGGSSSGSGAAVDDYQVPVALRTQTGGSTIMPGSLNEIQYASHPFLLKGSNIAFCRTWIWEEITEGYGSVLTPSAADEAPVGGHSSCLSVGCLQRKVVGIPKYFRSLEPLELES</sequence>
<dbReference type="EMBL" id="MU251365">
    <property type="protein sequence ID" value="KAG9238796.1"/>
    <property type="molecule type" value="Genomic_DNA"/>
</dbReference>
<dbReference type="Pfam" id="PF01425">
    <property type="entry name" value="Amidase"/>
    <property type="match status" value="1"/>
</dbReference>
<keyword evidence="4" id="KW-1185">Reference proteome</keyword>
<gene>
    <name evidence="3" type="ORF">BJ875DRAFT_3864</name>
</gene>
<dbReference type="PANTHER" id="PTHR11895">
    <property type="entry name" value="TRANSAMIDASE"/>
    <property type="match status" value="1"/>
</dbReference>
<protein>
    <submittedName>
        <fullName evidence="3">Amidase signature domain-containing protein</fullName>
    </submittedName>
</protein>
<comment type="caution">
    <text evidence="3">The sequence shown here is derived from an EMBL/GenBank/DDBJ whole genome shotgun (WGS) entry which is preliminary data.</text>
</comment>
<feature type="domain" description="Amidase" evidence="2">
    <location>
        <begin position="23"/>
        <end position="123"/>
    </location>
</feature>
<name>A0A9P7YSF4_9HELO</name>
<reference evidence="3" key="1">
    <citation type="journal article" date="2021" name="IMA Fungus">
        <title>Genomic characterization of three marine fungi, including Emericellopsis atlantica sp. nov. with signatures of a generalist lifestyle and marine biomass degradation.</title>
        <authorList>
            <person name="Hagestad O.C."/>
            <person name="Hou L."/>
            <person name="Andersen J.H."/>
            <person name="Hansen E.H."/>
            <person name="Altermark B."/>
            <person name="Li C."/>
            <person name="Kuhnert E."/>
            <person name="Cox R.J."/>
            <person name="Crous P.W."/>
            <person name="Spatafora J.W."/>
            <person name="Lail K."/>
            <person name="Amirebrahimi M."/>
            <person name="Lipzen A."/>
            <person name="Pangilinan J."/>
            <person name="Andreopoulos W."/>
            <person name="Hayes R.D."/>
            <person name="Ng V."/>
            <person name="Grigoriev I.V."/>
            <person name="Jackson S.A."/>
            <person name="Sutton T.D.S."/>
            <person name="Dobson A.D.W."/>
            <person name="Rama T."/>
        </authorList>
    </citation>
    <scope>NUCLEOTIDE SEQUENCE</scope>
    <source>
        <strain evidence="3">TRa018bII</strain>
    </source>
</reference>
<dbReference type="PANTHER" id="PTHR11895:SF151">
    <property type="entry name" value="GLUTAMYL-TRNA(GLN) AMIDOTRANSFERASE SUBUNIT A"/>
    <property type="match status" value="1"/>
</dbReference>
<evidence type="ECO:0000313" key="3">
    <source>
        <dbReference type="EMBL" id="KAG9238796.1"/>
    </source>
</evidence>
<dbReference type="Gene3D" id="3.90.1300.10">
    <property type="entry name" value="Amidase signature (AS) domain"/>
    <property type="match status" value="1"/>
</dbReference>
<dbReference type="Proteomes" id="UP000824998">
    <property type="component" value="Unassembled WGS sequence"/>
</dbReference>
<dbReference type="GO" id="GO:0003824">
    <property type="term" value="F:catalytic activity"/>
    <property type="evidence" value="ECO:0007669"/>
    <property type="project" value="InterPro"/>
</dbReference>
<dbReference type="SUPFAM" id="SSF75304">
    <property type="entry name" value="Amidase signature (AS) enzymes"/>
    <property type="match status" value="1"/>
</dbReference>
<proteinExistence type="predicted"/>
<evidence type="ECO:0000256" key="1">
    <source>
        <dbReference type="SAM" id="MobiDB-lite"/>
    </source>
</evidence>
<evidence type="ECO:0000313" key="4">
    <source>
        <dbReference type="Proteomes" id="UP000824998"/>
    </source>
</evidence>
<dbReference type="InterPro" id="IPR023631">
    <property type="entry name" value="Amidase_dom"/>
</dbReference>
<evidence type="ECO:0000259" key="2">
    <source>
        <dbReference type="Pfam" id="PF01425"/>
    </source>
</evidence>
<organism evidence="3 4">
    <name type="scientific">Amylocarpus encephaloides</name>
    <dbReference type="NCBI Taxonomy" id="45428"/>
    <lineage>
        <taxon>Eukaryota</taxon>
        <taxon>Fungi</taxon>
        <taxon>Dikarya</taxon>
        <taxon>Ascomycota</taxon>
        <taxon>Pezizomycotina</taxon>
        <taxon>Leotiomycetes</taxon>
        <taxon>Helotiales</taxon>
        <taxon>Helotiales incertae sedis</taxon>
        <taxon>Amylocarpus</taxon>
    </lineage>
</organism>
<dbReference type="OrthoDB" id="6428749at2759"/>
<dbReference type="AlphaFoldDB" id="A0A9P7YSF4"/>
<feature type="region of interest" description="Disordered" evidence="1">
    <location>
        <begin position="65"/>
        <end position="96"/>
    </location>
</feature>
<dbReference type="InterPro" id="IPR000120">
    <property type="entry name" value="Amidase"/>
</dbReference>
<dbReference type="InterPro" id="IPR036928">
    <property type="entry name" value="AS_sf"/>
</dbReference>